<comment type="caution">
    <text evidence="1">The sequence shown here is derived from an EMBL/GenBank/DDBJ whole genome shotgun (WGS) entry which is preliminary data.</text>
</comment>
<organism evidence="1 2">
    <name type="scientific">Thermomonospora cellulosilytica</name>
    <dbReference type="NCBI Taxonomy" id="1411118"/>
    <lineage>
        <taxon>Bacteria</taxon>
        <taxon>Bacillati</taxon>
        <taxon>Actinomycetota</taxon>
        <taxon>Actinomycetes</taxon>
        <taxon>Streptosporangiales</taxon>
        <taxon>Thermomonosporaceae</taxon>
        <taxon>Thermomonospora</taxon>
    </lineage>
</organism>
<reference evidence="1 2" key="1">
    <citation type="submission" date="2020-08" db="EMBL/GenBank/DDBJ databases">
        <title>Sequencing the genomes of 1000 actinobacteria strains.</title>
        <authorList>
            <person name="Klenk H.-P."/>
        </authorList>
    </citation>
    <scope>NUCLEOTIDE SEQUENCE [LARGE SCALE GENOMIC DNA]</scope>
    <source>
        <strain evidence="1 2">DSM 45823</strain>
    </source>
</reference>
<evidence type="ECO:0000313" key="2">
    <source>
        <dbReference type="Proteomes" id="UP000539313"/>
    </source>
</evidence>
<gene>
    <name evidence="1" type="ORF">HNR21_004735</name>
</gene>
<dbReference type="AlphaFoldDB" id="A0A7W3N1M4"/>
<dbReference type="Proteomes" id="UP000539313">
    <property type="component" value="Unassembled WGS sequence"/>
</dbReference>
<proteinExistence type="predicted"/>
<accession>A0A7W3N1M4</accession>
<evidence type="ECO:0000313" key="1">
    <source>
        <dbReference type="EMBL" id="MBA9005853.1"/>
    </source>
</evidence>
<protein>
    <submittedName>
        <fullName evidence="1">Uncharacterized protein</fullName>
    </submittedName>
</protein>
<dbReference type="RefSeq" id="WP_220500276.1">
    <property type="nucleotide sequence ID" value="NZ_JACJII010000001.1"/>
</dbReference>
<name>A0A7W3N1M4_9ACTN</name>
<sequence length="223" mass="24755">MTVCLTPAPAAPPWGRAPLYLTPPSSPSVHAHLDAGALGAIITPASGNHVREGWWWAADNGVFSGSYPGDDAYLEWLCRWRPYADRCLFVVAPDVVADHHGTYARARQMLPRIRDLGYPAAFVAQNGFEYEAWYLWDEFDALFIGGTTAWKLGSDAALLARTAHDMGKWVHMGRVNSHLRLAYADAECWADSVDGTYLTYGPDKNLPRLLSWTRAVSNQETLF</sequence>
<dbReference type="EMBL" id="JACJII010000001">
    <property type="protein sequence ID" value="MBA9005853.1"/>
    <property type="molecule type" value="Genomic_DNA"/>
</dbReference>
<keyword evidence="2" id="KW-1185">Reference proteome</keyword>